<evidence type="ECO:0000259" key="1">
    <source>
        <dbReference type="Pfam" id="PF04014"/>
    </source>
</evidence>
<dbReference type="EMBL" id="JFGV01000046">
    <property type="protein sequence ID" value="EYU14490.1"/>
    <property type="molecule type" value="Genomic_DNA"/>
</dbReference>
<proteinExistence type="predicted"/>
<keyword evidence="3" id="KW-1185">Reference proteome</keyword>
<dbReference type="InterPro" id="IPR037914">
    <property type="entry name" value="SpoVT-AbrB_sf"/>
</dbReference>
<feature type="domain" description="SpoVT-AbrB" evidence="1">
    <location>
        <begin position="3"/>
        <end position="38"/>
    </location>
</feature>
<dbReference type="RefSeq" id="WP_036780475.1">
    <property type="nucleotide sequence ID" value="NZ_CAWLTM010000069.1"/>
</dbReference>
<evidence type="ECO:0000313" key="2">
    <source>
        <dbReference type="EMBL" id="EYU14490.1"/>
    </source>
</evidence>
<comment type="caution">
    <text evidence="2">The sequence shown here is derived from an EMBL/GenBank/DDBJ whole genome shotgun (WGS) entry which is preliminary data.</text>
</comment>
<gene>
    <name evidence="2" type="ORF">BA1DRAFT_02997</name>
</gene>
<protein>
    <submittedName>
        <fullName evidence="2">Transcriptional regulator/antitoxin, MazE</fullName>
    </submittedName>
</protein>
<dbReference type="AlphaFoldDB" id="A0A022PJ25"/>
<dbReference type="GO" id="GO:0003677">
    <property type="term" value="F:DNA binding"/>
    <property type="evidence" value="ECO:0007669"/>
    <property type="project" value="InterPro"/>
</dbReference>
<reference evidence="2 3" key="1">
    <citation type="submission" date="2014-03" db="EMBL/GenBank/DDBJ databases">
        <title>Draft Genome of Photorhabdus luminescens BA1, an Egyptian Isolate.</title>
        <authorList>
            <person name="Ghazal S."/>
            <person name="Hurst S.G.IV."/>
            <person name="Morris K."/>
            <person name="Thomas K."/>
            <person name="Tisa L.S."/>
        </authorList>
    </citation>
    <scope>NUCLEOTIDE SEQUENCE [LARGE SCALE GENOMIC DNA]</scope>
    <source>
        <strain evidence="2 3">BA1</strain>
    </source>
</reference>
<organism evidence="2 3">
    <name type="scientific">Photorhabdus aegyptia</name>
    <dbReference type="NCBI Taxonomy" id="2805098"/>
    <lineage>
        <taxon>Bacteria</taxon>
        <taxon>Pseudomonadati</taxon>
        <taxon>Pseudomonadota</taxon>
        <taxon>Gammaproteobacteria</taxon>
        <taxon>Enterobacterales</taxon>
        <taxon>Morganellaceae</taxon>
        <taxon>Photorhabdus</taxon>
    </lineage>
</organism>
<dbReference type="Proteomes" id="UP000023464">
    <property type="component" value="Unassembled WGS sequence"/>
</dbReference>
<accession>A0A022PJ25</accession>
<evidence type="ECO:0000313" key="3">
    <source>
        <dbReference type="Proteomes" id="UP000023464"/>
    </source>
</evidence>
<dbReference type="SUPFAM" id="SSF89447">
    <property type="entry name" value="AbrB/MazE/MraZ-like"/>
    <property type="match status" value="1"/>
</dbReference>
<dbReference type="Gene3D" id="2.10.260.10">
    <property type="match status" value="1"/>
</dbReference>
<dbReference type="PATRIC" id="fig|1393736.3.peg.3070"/>
<dbReference type="Pfam" id="PF04014">
    <property type="entry name" value="MazE_antitoxin"/>
    <property type="match status" value="1"/>
</dbReference>
<sequence length="77" mass="8698">MQVTKWGNSLAIRLSASLVEILELSEGDNIEIVADDPRTFSICKKPGSEVLLERLRTFRGKLPTDFKFSRDEANTWG</sequence>
<dbReference type="InterPro" id="IPR007159">
    <property type="entry name" value="SpoVT-AbrB_dom"/>
</dbReference>
<name>A0A022PJ25_9GAMM</name>